<evidence type="ECO:0000313" key="2">
    <source>
        <dbReference type="EMBL" id="CAL5220020.1"/>
    </source>
</evidence>
<protein>
    <submittedName>
        <fullName evidence="2">G1966 protein</fullName>
    </submittedName>
</protein>
<keyword evidence="1" id="KW-1133">Transmembrane helix</keyword>
<organism evidence="2 3">
    <name type="scientific">Coccomyxa viridis</name>
    <dbReference type="NCBI Taxonomy" id="1274662"/>
    <lineage>
        <taxon>Eukaryota</taxon>
        <taxon>Viridiplantae</taxon>
        <taxon>Chlorophyta</taxon>
        <taxon>core chlorophytes</taxon>
        <taxon>Trebouxiophyceae</taxon>
        <taxon>Trebouxiophyceae incertae sedis</taxon>
        <taxon>Coccomyxaceae</taxon>
        <taxon>Coccomyxa</taxon>
    </lineage>
</organism>
<accession>A0ABP1FN38</accession>
<dbReference type="Proteomes" id="UP001497392">
    <property type="component" value="Unassembled WGS sequence"/>
</dbReference>
<feature type="transmembrane region" description="Helical" evidence="1">
    <location>
        <begin position="43"/>
        <end position="72"/>
    </location>
</feature>
<dbReference type="EMBL" id="CAXHTA020000002">
    <property type="protein sequence ID" value="CAL5220020.1"/>
    <property type="molecule type" value="Genomic_DNA"/>
</dbReference>
<proteinExistence type="predicted"/>
<keyword evidence="1" id="KW-0472">Membrane</keyword>
<reference evidence="2 3" key="1">
    <citation type="submission" date="2024-06" db="EMBL/GenBank/DDBJ databases">
        <authorList>
            <person name="Kraege A."/>
            <person name="Thomma B."/>
        </authorList>
    </citation>
    <scope>NUCLEOTIDE SEQUENCE [LARGE SCALE GENOMIC DNA]</scope>
</reference>
<keyword evidence="3" id="KW-1185">Reference proteome</keyword>
<comment type="caution">
    <text evidence="2">The sequence shown here is derived from an EMBL/GenBank/DDBJ whole genome shotgun (WGS) entry which is preliminary data.</text>
</comment>
<evidence type="ECO:0000313" key="3">
    <source>
        <dbReference type="Proteomes" id="UP001497392"/>
    </source>
</evidence>
<feature type="transmembrane region" description="Helical" evidence="1">
    <location>
        <begin position="92"/>
        <end position="113"/>
    </location>
</feature>
<name>A0ABP1FN38_9CHLO</name>
<gene>
    <name evidence="2" type="primary">g1966</name>
    <name evidence="2" type="ORF">VP750_LOCUS1679</name>
</gene>
<evidence type="ECO:0000256" key="1">
    <source>
        <dbReference type="SAM" id="Phobius"/>
    </source>
</evidence>
<keyword evidence="1" id="KW-0812">Transmembrane</keyword>
<sequence length="151" mass="16097">MFPPQLCQKRVPPLPEASTVGEHHEDAAATATKAKAVKEINPAVALALLVADLAARLFCLSIFWTLLVVAILVSNASLCMALIHRKGLSVEAALGITVGFDMALAGASLAFMARRLSADIIKDMALQMEAGSRGYISRICRRGFKTKLHGP</sequence>